<reference evidence="1" key="1">
    <citation type="submission" date="2010-02" db="EMBL/GenBank/DDBJ databases">
        <title>Complete sequence of Thermoanaerobacter italicus Ab9.</title>
        <authorList>
            <consortium name="US DOE Joint Genome Institute"/>
            <person name="Lucas S."/>
            <person name="Copeland A."/>
            <person name="Lapidus A."/>
            <person name="Cheng J.-F."/>
            <person name="Bruce D."/>
            <person name="Goodwin L."/>
            <person name="Pitluck S."/>
            <person name="Chertkov O."/>
            <person name="Detter J.C."/>
            <person name="Han C."/>
            <person name="Tapia R."/>
            <person name="Land M."/>
            <person name="Hauser L."/>
            <person name="Kyrpides N."/>
            <person name="Mikhailova N."/>
            <person name="Hemme C.L."/>
            <person name="Woyke T."/>
        </authorList>
    </citation>
    <scope>NUCLEOTIDE SEQUENCE [LARGE SCALE GENOMIC DNA]</scope>
    <source>
        <strain evidence="1">Ab9</strain>
    </source>
</reference>
<organism evidence="1 2">
    <name type="scientific">Thermoanaerobacter italicus (strain DSM 9252 / Ab9)</name>
    <dbReference type="NCBI Taxonomy" id="580331"/>
    <lineage>
        <taxon>Bacteria</taxon>
        <taxon>Bacillati</taxon>
        <taxon>Bacillota</taxon>
        <taxon>Clostridia</taxon>
        <taxon>Thermoanaerobacterales</taxon>
        <taxon>Thermoanaerobacteraceae</taxon>
        <taxon>Thermoanaerobacter</taxon>
    </lineage>
</organism>
<accession>D3T310</accession>
<dbReference type="OrthoDB" id="12362at2"/>
<dbReference type="EMBL" id="CP001936">
    <property type="protein sequence ID" value="ADD02612.1"/>
    <property type="molecule type" value="Genomic_DNA"/>
</dbReference>
<sequence length="347" mass="40550">MKWYKLIFKQNQPIHIGSAEWGVISETEIFIPGWTMWGALTNQFLKRIGYSEIERAKKFFEKITNFYPAIEQKIENSLEGKSLVLQELFPQYKKGDFAFKKSLRNDKSEQNREDNEKEEFISKDKFKFEFVDTLVSTALEPLLRSAKDESLHEFEYILPKSKLDLEEKSRENNLNQLYWVGLIGFEDEAIKEINSLIKNSNNNENAEENINKNDESEKKGYNDFNDFLLDVFSHIYIGGDIKYGFGEMELVDLINEVSGEKLSEWNITENGTASIKPNFPLRQFFKFSNEIKFEGELKLLSEFDFTQNIPRVQEAGYFINVGSKVSDFNGIDLSKYHLIKGKFEKIK</sequence>
<evidence type="ECO:0000313" key="1">
    <source>
        <dbReference type="EMBL" id="ADD02612.1"/>
    </source>
</evidence>
<proteinExistence type="predicted"/>
<dbReference type="eggNOG" id="COG1337">
    <property type="taxonomic scope" value="Bacteria"/>
</dbReference>
<name>D3T310_THEIA</name>
<dbReference type="AlphaFoldDB" id="D3T310"/>
<dbReference type="Proteomes" id="UP000001552">
    <property type="component" value="Chromosome"/>
</dbReference>
<protein>
    <submittedName>
        <fullName evidence="1">Uncharacterized protein</fullName>
    </submittedName>
</protein>
<keyword evidence="2" id="KW-1185">Reference proteome</keyword>
<dbReference type="RefSeq" id="WP_012995398.1">
    <property type="nucleotide sequence ID" value="NC_013921.1"/>
</dbReference>
<dbReference type="KEGG" id="tit:Thit_1352"/>
<evidence type="ECO:0000313" key="2">
    <source>
        <dbReference type="Proteomes" id="UP000001552"/>
    </source>
</evidence>
<dbReference type="HOGENOM" id="CLU_081549_0_0_9"/>
<gene>
    <name evidence="1" type="ordered locus">Thit_1352</name>
</gene>